<dbReference type="InterPro" id="IPR013320">
    <property type="entry name" value="ConA-like_dom_sf"/>
</dbReference>
<dbReference type="InterPro" id="IPR038964">
    <property type="entry name" value="ABFB"/>
</dbReference>
<evidence type="ECO:0000256" key="3">
    <source>
        <dbReference type="SAM" id="MobiDB-lite"/>
    </source>
</evidence>
<dbReference type="SMART" id="SM00458">
    <property type="entry name" value="RICIN"/>
    <property type="match status" value="2"/>
</dbReference>
<dbReference type="InterPro" id="IPR000772">
    <property type="entry name" value="Ricin_B_lectin"/>
</dbReference>
<evidence type="ECO:0000259" key="4">
    <source>
        <dbReference type="SMART" id="SM00458"/>
    </source>
</evidence>
<dbReference type="SUPFAM" id="SSF49899">
    <property type="entry name" value="Concanavalin A-like lectins/glucanases"/>
    <property type="match status" value="1"/>
</dbReference>
<proteinExistence type="predicted"/>
<dbReference type="Gene3D" id="2.80.10.50">
    <property type="match status" value="2"/>
</dbReference>
<dbReference type="PROSITE" id="PS50231">
    <property type="entry name" value="RICIN_B_LECTIN"/>
    <property type="match status" value="2"/>
</dbReference>
<dbReference type="EMBL" id="FNAX01000009">
    <property type="protein sequence ID" value="SDF58136.1"/>
    <property type="molecule type" value="Genomic_DNA"/>
</dbReference>
<feature type="active site" description="Nucleophile" evidence="1">
    <location>
        <position position="262"/>
    </location>
</feature>
<organism evidence="5 6">
    <name type="scientific">Streptomyces griseoaurantiacus</name>
    <dbReference type="NCBI Taxonomy" id="68213"/>
    <lineage>
        <taxon>Bacteria</taxon>
        <taxon>Bacillati</taxon>
        <taxon>Actinomycetota</taxon>
        <taxon>Actinomycetes</taxon>
        <taxon>Kitasatosporales</taxon>
        <taxon>Streptomycetaceae</taxon>
        <taxon>Streptomyces</taxon>
        <taxon>Streptomyces aurantiacus group</taxon>
    </lineage>
</organism>
<feature type="disulfide bond" evidence="2">
    <location>
        <begin position="65"/>
        <end position="75"/>
    </location>
</feature>
<evidence type="ECO:0000313" key="6">
    <source>
        <dbReference type="Proteomes" id="UP000198614"/>
    </source>
</evidence>
<keyword evidence="5" id="KW-0430">Lectin</keyword>
<protein>
    <submittedName>
        <fullName evidence="5">Ricin-type beta-trefoil lectin domain-containing protein</fullName>
    </submittedName>
</protein>
<dbReference type="Gene3D" id="2.60.120.200">
    <property type="match status" value="1"/>
</dbReference>
<gene>
    <name evidence="5" type="ORF">SAMN05216260_109100</name>
</gene>
<dbReference type="GO" id="GO:0030246">
    <property type="term" value="F:carbohydrate binding"/>
    <property type="evidence" value="ECO:0007669"/>
    <property type="project" value="UniProtKB-KW"/>
</dbReference>
<accession>A0A1G7M947</accession>
<feature type="active site" description="Proton donor" evidence="1">
    <location>
        <position position="338"/>
    </location>
</feature>
<feature type="region of interest" description="Disordered" evidence="3">
    <location>
        <begin position="1"/>
        <end position="27"/>
    </location>
</feature>
<evidence type="ECO:0000313" key="5">
    <source>
        <dbReference type="EMBL" id="SDF58136.1"/>
    </source>
</evidence>
<feature type="disulfide bond" evidence="2">
    <location>
        <begin position="217"/>
        <end position="218"/>
    </location>
</feature>
<dbReference type="Pfam" id="PF09206">
    <property type="entry name" value="ArabFuran-catal"/>
    <property type="match status" value="1"/>
</dbReference>
<dbReference type="SUPFAM" id="SSF50370">
    <property type="entry name" value="Ricin B-like lectins"/>
    <property type="match status" value="2"/>
</dbReference>
<feature type="domain" description="Ricin B lectin" evidence="4">
    <location>
        <begin position="383"/>
        <end position="511"/>
    </location>
</feature>
<dbReference type="CDD" id="cd23451">
    <property type="entry name" value="beta-trefoil_Ricin_laminarinase"/>
    <property type="match status" value="2"/>
</dbReference>
<dbReference type="GO" id="GO:0045490">
    <property type="term" value="P:pectin catabolic process"/>
    <property type="evidence" value="ECO:0007669"/>
    <property type="project" value="TreeGrafter"/>
</dbReference>
<dbReference type="InterPro" id="IPR035992">
    <property type="entry name" value="Ricin_B-like_lectins"/>
</dbReference>
<feature type="domain" description="Ricin B lectin" evidence="4">
    <location>
        <begin position="513"/>
        <end position="639"/>
    </location>
</feature>
<dbReference type="Pfam" id="PF00652">
    <property type="entry name" value="Ricin_B_lectin"/>
    <property type="match status" value="2"/>
</dbReference>
<dbReference type="PANTHER" id="PTHR39447">
    <property type="entry name" value="ALPHA-L-ARABINOFURANOSIDASE B"/>
    <property type="match status" value="1"/>
</dbReference>
<dbReference type="GO" id="GO:0019566">
    <property type="term" value="P:arabinose metabolic process"/>
    <property type="evidence" value="ECO:0007669"/>
    <property type="project" value="InterPro"/>
</dbReference>
<dbReference type="Proteomes" id="UP000198614">
    <property type="component" value="Unassembled WGS sequence"/>
</dbReference>
<feature type="disulfide bond" evidence="2">
    <location>
        <begin position="125"/>
        <end position="130"/>
    </location>
</feature>
<sequence>MRGTSRIVMPMSRPSSSVASGPPGSTRRPARLRARLLSVLAALGLALGALVGLPGAAQAAGSLPCDLYGDAGTPCVAAHSTVRALFSSYNGPLYRVTRVLDGAATDIGLLAPGGYADAGRQDTFCGGTSCRITRIYDQTSRHNDLNPGPAGTAGMGADRGADASELAVTAGGHKVYGIFTSPGVGYRSTGAASGVAVNGQPEGVYMVASGTHVGSACCFDYGNAESTPADTGNGHMDAVSIATTCYFAPCTGSGPWVEADLENGMFQGDNGSNTANRGNNSTYVTAVLKNNGQTRYALKGGNSQSGGLTTWWDGGLPTRGGYKPMHQEGGIILGTGGDNSNWNMGTFFEGAMVAGYPSDAVENAVQANIVSVGYSGQTNVPNGPQGTITGPGGKCVDVAADDTGVNGAAVQLWDCQSYAEDQHWTHNPDGSLSTISRCLDVVGNSSANDAKLELYDCNGVGGQKWVQQADGSLRNPQSGRCLDAPGGATGNGTRLQIHDCNGSAAQKFSVNAGAPVAGPGGKCVDVAADDTGGNGAPVQLWHCQTWAVDQHWYHASDSSLRTLGRCLDVVGNSSANDAKLELYDCNGVGGQKWVQQADGSLRNPQSGRCLDAPGGATGNGTRLQIHDCDGSAAQKFALG</sequence>
<reference evidence="5 6" key="1">
    <citation type="submission" date="2016-10" db="EMBL/GenBank/DDBJ databases">
        <authorList>
            <person name="de Groot N.N."/>
        </authorList>
    </citation>
    <scope>NUCLEOTIDE SEQUENCE [LARGE SCALE GENOMIC DNA]</scope>
    <source>
        <strain evidence="5 6">CGMCC 4.1859</strain>
    </source>
</reference>
<dbReference type="AlphaFoldDB" id="A0A1G7M947"/>
<dbReference type="InterPro" id="IPR015289">
    <property type="entry name" value="A-L-arabinofuranosidase_B_cat"/>
</dbReference>
<dbReference type="PANTHER" id="PTHR39447:SF2">
    <property type="entry name" value="ALPHA-L-ARABINOFURANOSIDASE B"/>
    <property type="match status" value="1"/>
</dbReference>
<keyword evidence="2" id="KW-1015">Disulfide bond</keyword>
<name>A0A1G7M947_9ACTN</name>
<dbReference type="GO" id="GO:0046556">
    <property type="term" value="F:alpha-L-arabinofuranosidase activity"/>
    <property type="evidence" value="ECO:0007669"/>
    <property type="project" value="InterPro"/>
</dbReference>
<dbReference type="GO" id="GO:0031221">
    <property type="term" value="P:arabinan metabolic process"/>
    <property type="evidence" value="ECO:0007669"/>
    <property type="project" value="InterPro"/>
</dbReference>
<evidence type="ECO:0000256" key="2">
    <source>
        <dbReference type="PIRSR" id="PIRSR638964-3"/>
    </source>
</evidence>
<evidence type="ECO:0000256" key="1">
    <source>
        <dbReference type="PIRSR" id="PIRSR638964-1"/>
    </source>
</evidence>